<dbReference type="EMBL" id="UFQS01002213">
    <property type="protein sequence ID" value="SSX13512.1"/>
    <property type="molecule type" value="Genomic_DNA"/>
</dbReference>
<keyword evidence="6" id="KW-0271">Exosome</keyword>
<dbReference type="GO" id="GO:0016075">
    <property type="term" value="P:rRNA catabolic process"/>
    <property type="evidence" value="ECO:0007669"/>
    <property type="project" value="TreeGrafter"/>
</dbReference>
<reference evidence="13" key="2">
    <citation type="submission" date="2018-07" db="EMBL/GenBank/DDBJ databases">
        <authorList>
            <person name="Quirk P.G."/>
            <person name="Krulwich T.A."/>
        </authorList>
    </citation>
    <scope>NUCLEOTIDE SEQUENCE</scope>
</reference>
<evidence type="ECO:0000256" key="7">
    <source>
        <dbReference type="ARBA" id="ARBA00022884"/>
    </source>
</evidence>
<dbReference type="GO" id="GO:0035925">
    <property type="term" value="F:mRNA 3'-UTR AU-rich region binding"/>
    <property type="evidence" value="ECO:0007669"/>
    <property type="project" value="TreeGrafter"/>
</dbReference>
<dbReference type="Pfam" id="PF01138">
    <property type="entry name" value="RNase_PH"/>
    <property type="match status" value="1"/>
</dbReference>
<dbReference type="OMA" id="MQPGEPF"/>
<gene>
    <name evidence="13" type="primary">CSON005692</name>
</gene>
<dbReference type="VEuPathDB" id="VectorBase:CSON005692"/>
<dbReference type="GO" id="GO:0034476">
    <property type="term" value="P:U5 snRNA 3'-end processing"/>
    <property type="evidence" value="ECO:0007669"/>
    <property type="project" value="TreeGrafter"/>
</dbReference>
<dbReference type="Pfam" id="PF03725">
    <property type="entry name" value="RNase_PH_C"/>
    <property type="match status" value="1"/>
</dbReference>
<name>A0A336MTX9_CULSO</name>
<dbReference type="EMBL" id="UFQT01002213">
    <property type="protein sequence ID" value="SSX32941.1"/>
    <property type="molecule type" value="Genomic_DNA"/>
</dbReference>
<keyword evidence="4" id="KW-0963">Cytoplasm</keyword>
<evidence type="ECO:0000256" key="6">
    <source>
        <dbReference type="ARBA" id="ARBA00022835"/>
    </source>
</evidence>
<evidence type="ECO:0000259" key="11">
    <source>
        <dbReference type="Pfam" id="PF03725"/>
    </source>
</evidence>
<feature type="domain" description="Exoribonuclease phosphorolytic" evidence="11">
    <location>
        <begin position="195"/>
        <end position="258"/>
    </location>
</feature>
<dbReference type="InterPro" id="IPR001247">
    <property type="entry name" value="ExoRNase_PH_dom1"/>
</dbReference>
<dbReference type="InterPro" id="IPR020568">
    <property type="entry name" value="Ribosomal_Su5_D2-typ_SF"/>
</dbReference>
<evidence type="ECO:0000256" key="9">
    <source>
        <dbReference type="ARBA" id="ARBA00030617"/>
    </source>
</evidence>
<evidence type="ECO:0000256" key="5">
    <source>
        <dbReference type="ARBA" id="ARBA00022552"/>
    </source>
</evidence>
<feature type="domain" description="Exoribonuclease phosphorolytic" evidence="10">
    <location>
        <begin position="35"/>
        <end position="169"/>
    </location>
</feature>
<dbReference type="CDD" id="cd11369">
    <property type="entry name" value="RNase_PH_RRP43"/>
    <property type="match status" value="1"/>
</dbReference>
<dbReference type="GO" id="GO:0000467">
    <property type="term" value="P:exonucleolytic trimming to generate mature 3'-end of 5.8S rRNA from tricistronic rRNA transcript (SSU-rRNA, 5.8S rRNA, LSU-rRNA)"/>
    <property type="evidence" value="ECO:0007669"/>
    <property type="project" value="TreeGrafter"/>
</dbReference>
<dbReference type="InterPro" id="IPR036345">
    <property type="entry name" value="ExoRNase_PH_dom2_sf"/>
</dbReference>
<dbReference type="GO" id="GO:0071028">
    <property type="term" value="P:nuclear mRNA surveillance"/>
    <property type="evidence" value="ECO:0007669"/>
    <property type="project" value="TreeGrafter"/>
</dbReference>
<organism evidence="13">
    <name type="scientific">Culicoides sonorensis</name>
    <name type="common">Biting midge</name>
    <dbReference type="NCBI Taxonomy" id="179676"/>
    <lineage>
        <taxon>Eukaryota</taxon>
        <taxon>Metazoa</taxon>
        <taxon>Ecdysozoa</taxon>
        <taxon>Arthropoda</taxon>
        <taxon>Hexapoda</taxon>
        <taxon>Insecta</taxon>
        <taxon>Pterygota</taxon>
        <taxon>Neoptera</taxon>
        <taxon>Endopterygota</taxon>
        <taxon>Diptera</taxon>
        <taxon>Nematocera</taxon>
        <taxon>Chironomoidea</taxon>
        <taxon>Ceratopogonidae</taxon>
        <taxon>Ceratopogoninae</taxon>
        <taxon>Culicoides</taxon>
        <taxon>Monoculicoides</taxon>
    </lineage>
</organism>
<comment type="subcellular location">
    <subcellularLocation>
        <location evidence="1">Cytoplasm</location>
    </subcellularLocation>
    <subcellularLocation>
        <location evidence="2">Nucleus</location>
        <location evidence="2">Nucleolus</location>
    </subcellularLocation>
</comment>
<reference evidence="12" key="1">
    <citation type="submission" date="2018-04" db="EMBL/GenBank/DDBJ databases">
        <authorList>
            <person name="Go L.Y."/>
            <person name="Mitchell J.A."/>
        </authorList>
    </citation>
    <scope>NUCLEOTIDE SEQUENCE</scope>
    <source>
        <tissue evidence="12">Whole organism</tissue>
    </source>
</reference>
<evidence type="ECO:0000259" key="10">
    <source>
        <dbReference type="Pfam" id="PF01138"/>
    </source>
</evidence>
<protein>
    <recommendedName>
        <fullName evidence="9">Ribosomal RNA-processing protein 43</fullName>
    </recommendedName>
</protein>
<dbReference type="GO" id="GO:0071035">
    <property type="term" value="P:nuclear polyadenylation-dependent rRNA catabolic process"/>
    <property type="evidence" value="ECO:0007669"/>
    <property type="project" value="TreeGrafter"/>
</dbReference>
<dbReference type="GO" id="GO:0005730">
    <property type="term" value="C:nucleolus"/>
    <property type="evidence" value="ECO:0007669"/>
    <property type="project" value="UniProtKB-SubCell"/>
</dbReference>
<dbReference type="InterPro" id="IPR015847">
    <property type="entry name" value="ExoRNase_PH_dom2"/>
</dbReference>
<dbReference type="InterPro" id="IPR033196">
    <property type="entry name" value="Rrp43"/>
</dbReference>
<dbReference type="GO" id="GO:0034475">
    <property type="term" value="P:U4 snRNA 3'-end processing"/>
    <property type="evidence" value="ECO:0007669"/>
    <property type="project" value="TreeGrafter"/>
</dbReference>
<dbReference type="SUPFAM" id="SSF54211">
    <property type="entry name" value="Ribosomal protein S5 domain 2-like"/>
    <property type="match status" value="1"/>
</dbReference>
<dbReference type="PANTHER" id="PTHR11097:SF9">
    <property type="entry name" value="EXOSOME COMPLEX COMPONENT RRP43"/>
    <property type="match status" value="1"/>
</dbReference>
<comment type="similarity">
    <text evidence="3">Belongs to the RNase PH family.</text>
</comment>
<accession>A0A336MTX9</accession>
<evidence type="ECO:0000313" key="13">
    <source>
        <dbReference type="EMBL" id="SSX32941.1"/>
    </source>
</evidence>
<dbReference type="InterPro" id="IPR027408">
    <property type="entry name" value="PNPase/RNase_PH_dom_sf"/>
</dbReference>
<dbReference type="Gene3D" id="3.30.230.70">
    <property type="entry name" value="GHMP Kinase, N-terminal domain"/>
    <property type="match status" value="1"/>
</dbReference>
<sequence>MANEEELYKEIYPVKYFRDYLQHDIRPDGRSLLGSRPIQINVNSIGTAEGSATVKLGNTIVVCGIKAEISTPTATEPNQGYFVPNIELTPLCSPKYRPGAPSEDAQVYSRILYDILLNSECLNLKDLLIVEEKMVWTLYCDIMCLNHDGSVVDAAVIAAVAALKSLKLPKVIYNVDTEACDVEEDKKNKLKIGAVPISTSFMIFDEKIITDPTAEEDKLAATSITIAISNSELSYLCKPGGFPIEPSILEKCIRQAISREKQVLELIDKTIKGT</sequence>
<dbReference type="AlphaFoldDB" id="A0A336MTX9"/>
<dbReference type="GO" id="GO:0000177">
    <property type="term" value="C:cytoplasmic exosome (RNase complex)"/>
    <property type="evidence" value="ECO:0007669"/>
    <property type="project" value="TreeGrafter"/>
</dbReference>
<keyword evidence="7" id="KW-0694">RNA-binding</keyword>
<keyword evidence="5" id="KW-0698">rRNA processing</keyword>
<evidence type="ECO:0000256" key="8">
    <source>
        <dbReference type="ARBA" id="ARBA00023242"/>
    </source>
</evidence>
<evidence type="ECO:0000256" key="2">
    <source>
        <dbReference type="ARBA" id="ARBA00004604"/>
    </source>
</evidence>
<keyword evidence="8" id="KW-0539">Nucleus</keyword>
<dbReference type="PANTHER" id="PTHR11097">
    <property type="entry name" value="EXOSOME COMPLEX EXONUCLEASE RIBOSOMAL RNA PROCESSING PROTEIN"/>
    <property type="match status" value="1"/>
</dbReference>
<evidence type="ECO:0000256" key="4">
    <source>
        <dbReference type="ARBA" id="ARBA00022490"/>
    </source>
</evidence>
<dbReference type="GO" id="GO:0071038">
    <property type="term" value="P:TRAMP-dependent tRNA surveillance pathway"/>
    <property type="evidence" value="ECO:0007669"/>
    <property type="project" value="TreeGrafter"/>
</dbReference>
<dbReference type="SUPFAM" id="SSF55666">
    <property type="entry name" value="Ribonuclease PH domain 2-like"/>
    <property type="match status" value="1"/>
</dbReference>
<dbReference type="FunFam" id="3.30.230.70:FF:000017">
    <property type="entry name" value="Exosome complex component Rrp42"/>
    <property type="match status" value="1"/>
</dbReference>
<dbReference type="GO" id="GO:0034473">
    <property type="term" value="P:U1 snRNA 3'-end processing"/>
    <property type="evidence" value="ECO:0007669"/>
    <property type="project" value="TreeGrafter"/>
</dbReference>
<evidence type="ECO:0000313" key="12">
    <source>
        <dbReference type="EMBL" id="SSX13512.1"/>
    </source>
</evidence>
<proteinExistence type="inferred from homology"/>
<evidence type="ECO:0000256" key="1">
    <source>
        <dbReference type="ARBA" id="ARBA00004496"/>
    </source>
</evidence>
<evidence type="ECO:0000256" key="3">
    <source>
        <dbReference type="ARBA" id="ARBA00006678"/>
    </source>
</evidence>
<dbReference type="GO" id="GO:0000176">
    <property type="term" value="C:nuclear exosome (RNase complex)"/>
    <property type="evidence" value="ECO:0007669"/>
    <property type="project" value="TreeGrafter"/>
</dbReference>
<dbReference type="InterPro" id="IPR050590">
    <property type="entry name" value="Exosome_comp_Rrp42_subfam"/>
</dbReference>